<feature type="transmembrane region" description="Helical" evidence="1">
    <location>
        <begin position="20"/>
        <end position="41"/>
    </location>
</feature>
<feature type="transmembrane region" description="Helical" evidence="1">
    <location>
        <begin position="178"/>
        <end position="199"/>
    </location>
</feature>
<keyword evidence="1" id="KW-0812">Transmembrane</keyword>
<accession>A0A5R9EX70</accession>
<gene>
    <name evidence="2" type="primary">spoIIM</name>
    <name evidence="2" type="ORF">FCL54_19400</name>
</gene>
<dbReference type="AlphaFoldDB" id="A0A5R9EX70"/>
<dbReference type="InterPro" id="IPR002798">
    <property type="entry name" value="SpoIIM-like"/>
</dbReference>
<dbReference type="RefSeq" id="WP_138128602.1">
    <property type="nucleotide sequence ID" value="NZ_SWLG01000018.1"/>
</dbReference>
<keyword evidence="1" id="KW-1133">Transmembrane helix</keyword>
<proteinExistence type="predicted"/>
<dbReference type="GO" id="GO:0030435">
    <property type="term" value="P:sporulation resulting in formation of a cellular spore"/>
    <property type="evidence" value="ECO:0007669"/>
    <property type="project" value="UniProtKB-KW"/>
</dbReference>
<dbReference type="GO" id="GO:0005886">
    <property type="term" value="C:plasma membrane"/>
    <property type="evidence" value="ECO:0007669"/>
    <property type="project" value="UniProtKB-SubCell"/>
</dbReference>
<protein>
    <submittedName>
        <fullName evidence="2">Stage II sporulation protein M</fullName>
    </submittedName>
</protein>
<dbReference type="PIRSF" id="PIRSF038973">
    <property type="entry name" value="SpoIIM"/>
    <property type="match status" value="1"/>
</dbReference>
<dbReference type="Pfam" id="PF01944">
    <property type="entry name" value="SpoIIM"/>
    <property type="match status" value="1"/>
</dbReference>
<organism evidence="2 3">
    <name type="scientific">Exobacillus caeni</name>
    <dbReference type="NCBI Taxonomy" id="2574798"/>
    <lineage>
        <taxon>Bacteria</taxon>
        <taxon>Bacillati</taxon>
        <taxon>Bacillota</taxon>
        <taxon>Bacilli</taxon>
        <taxon>Bacillales</taxon>
        <taxon>Guptibacillaceae</taxon>
        <taxon>Exobacillus</taxon>
    </lineage>
</organism>
<keyword evidence="3" id="KW-1185">Reference proteome</keyword>
<evidence type="ECO:0000313" key="3">
    <source>
        <dbReference type="Proteomes" id="UP000308230"/>
    </source>
</evidence>
<sequence length="212" mass="23608">MQSRVKSIISSHIQDHLSVYTFIVVLFLMGIIFGAIIVNSLSLSQKQDLYLYLTRFFGQVSEGEFASSGDMLSQSFMHYMKYIGLMWLLGLTIIGLPIILVMLFLKGIVVGFTVGFLVNQMSWPGFMLSFVSVLPQNVLSVPAFIIVGTASVTFSLKVMRQLFVKQRTEPILPQFFRYSLLVVTVGLILGLASVFEAYISPLLIKAVVGSIF</sequence>
<keyword evidence="1" id="KW-0472">Membrane</keyword>
<dbReference type="NCBIfam" id="TIGR02831">
    <property type="entry name" value="spo_II_M"/>
    <property type="match status" value="1"/>
</dbReference>
<comment type="caution">
    <text evidence="2">The sequence shown here is derived from an EMBL/GenBank/DDBJ whole genome shotgun (WGS) entry which is preliminary data.</text>
</comment>
<dbReference type="OrthoDB" id="2065033at2"/>
<dbReference type="Proteomes" id="UP000308230">
    <property type="component" value="Unassembled WGS sequence"/>
</dbReference>
<evidence type="ECO:0000313" key="2">
    <source>
        <dbReference type="EMBL" id="TLS35667.1"/>
    </source>
</evidence>
<dbReference type="EMBL" id="SWLG01000018">
    <property type="protein sequence ID" value="TLS35667.1"/>
    <property type="molecule type" value="Genomic_DNA"/>
</dbReference>
<name>A0A5R9EX70_9BACL</name>
<dbReference type="InterPro" id="IPR014196">
    <property type="entry name" value="SpoIIM"/>
</dbReference>
<reference evidence="2 3" key="1">
    <citation type="submission" date="2019-04" db="EMBL/GenBank/DDBJ databases">
        <title>Bacillus caeni sp. nov., a bacterium isolated from mangrove sediment.</title>
        <authorList>
            <person name="Huang H."/>
            <person name="Mo K."/>
            <person name="Hu Y."/>
        </authorList>
    </citation>
    <scope>NUCLEOTIDE SEQUENCE [LARGE SCALE GENOMIC DNA]</scope>
    <source>
        <strain evidence="2 3">HB172195</strain>
    </source>
</reference>
<feature type="transmembrane region" description="Helical" evidence="1">
    <location>
        <begin position="85"/>
        <end position="118"/>
    </location>
</feature>
<feature type="transmembrane region" description="Helical" evidence="1">
    <location>
        <begin position="138"/>
        <end position="158"/>
    </location>
</feature>
<evidence type="ECO:0000256" key="1">
    <source>
        <dbReference type="SAM" id="Phobius"/>
    </source>
</evidence>